<evidence type="ECO:0000256" key="1">
    <source>
        <dbReference type="SAM" id="Phobius"/>
    </source>
</evidence>
<feature type="transmembrane region" description="Helical" evidence="1">
    <location>
        <begin position="283"/>
        <end position="302"/>
    </location>
</feature>
<accession>A0A3E0WTZ1</accession>
<name>A0A3E0WTZ1_9GAMM</name>
<keyword evidence="1" id="KW-0472">Membrane</keyword>
<comment type="caution">
    <text evidence="2">The sequence shown here is derived from an EMBL/GenBank/DDBJ whole genome shotgun (WGS) entry which is preliminary data.</text>
</comment>
<sequence>MAACNADVDEIFTHEWPERPEHHQKLFWERLGNPKAFVGVFRVLTGIFVYASFVIISFVLLVVGMSAIMDVWLYLAVPIAIFGLLTLVEKSKLLSNKGNFWLNRQTGMVVIPRWRGAVELPFEEFDAYLLSHTGYTAGVEHKLQLVHRYSNELLICPQPCHDSWEVEALWEYWQQYMDVSRPLPDVPIFEPVRELDPVTAAYDREHNRPKYYWRNISQRRADHMVRAARLAAASYPWGLDQASARRQGWEPSGFGEGDWQRRPVRNGDSQVERVVAREWWRSWIGPTIFAAPILLYGVYVRLMG</sequence>
<dbReference type="EMBL" id="NFZW01000009">
    <property type="protein sequence ID" value="RFA36462.1"/>
    <property type="molecule type" value="Genomic_DNA"/>
</dbReference>
<dbReference type="AlphaFoldDB" id="A0A3E0WTZ1"/>
<keyword evidence="1" id="KW-1133">Transmembrane helix</keyword>
<protein>
    <submittedName>
        <fullName evidence="2">Uncharacterized protein</fullName>
    </submittedName>
</protein>
<gene>
    <name evidence="2" type="ORF">CAL65_10815</name>
</gene>
<keyword evidence="3" id="KW-1185">Reference proteome</keyword>
<reference evidence="3" key="1">
    <citation type="submission" date="2017-05" db="EMBL/GenBank/DDBJ databases">
        <authorList>
            <person name="Sharma S."/>
            <person name="Sidhu C."/>
            <person name="Pinnaka A.K."/>
        </authorList>
    </citation>
    <scope>NUCLEOTIDE SEQUENCE [LARGE SCALE GENOMIC DNA]</scope>
    <source>
        <strain evidence="3">AK93</strain>
    </source>
</reference>
<feature type="transmembrane region" description="Helical" evidence="1">
    <location>
        <begin position="71"/>
        <end position="88"/>
    </location>
</feature>
<dbReference type="Proteomes" id="UP000256763">
    <property type="component" value="Unassembled WGS sequence"/>
</dbReference>
<evidence type="ECO:0000313" key="2">
    <source>
        <dbReference type="EMBL" id="RFA36462.1"/>
    </source>
</evidence>
<keyword evidence="1" id="KW-0812">Transmembrane</keyword>
<organism evidence="2 3">
    <name type="scientific">Alkalilimnicola ehrlichii</name>
    <dbReference type="NCBI Taxonomy" id="351052"/>
    <lineage>
        <taxon>Bacteria</taxon>
        <taxon>Pseudomonadati</taxon>
        <taxon>Pseudomonadota</taxon>
        <taxon>Gammaproteobacteria</taxon>
        <taxon>Chromatiales</taxon>
        <taxon>Ectothiorhodospiraceae</taxon>
        <taxon>Alkalilimnicola</taxon>
    </lineage>
</organism>
<feature type="transmembrane region" description="Helical" evidence="1">
    <location>
        <begin position="40"/>
        <end position="65"/>
    </location>
</feature>
<proteinExistence type="predicted"/>
<evidence type="ECO:0000313" key="3">
    <source>
        <dbReference type="Proteomes" id="UP000256763"/>
    </source>
</evidence>